<gene>
    <name evidence="8" type="primary">HNM1_4</name>
    <name evidence="8" type="ORF">LOC62_02G002946</name>
</gene>
<feature type="transmembrane region" description="Helical" evidence="7">
    <location>
        <begin position="106"/>
        <end position="132"/>
    </location>
</feature>
<dbReference type="EMBL" id="CP086715">
    <property type="protein sequence ID" value="WOO79424.1"/>
    <property type="molecule type" value="Genomic_DNA"/>
</dbReference>
<keyword evidence="5 7" id="KW-0472">Membrane</keyword>
<feature type="transmembrane region" description="Helical" evidence="7">
    <location>
        <begin position="306"/>
        <end position="332"/>
    </location>
</feature>
<dbReference type="Pfam" id="PF13520">
    <property type="entry name" value="AA_permease_2"/>
    <property type="match status" value="1"/>
</dbReference>
<evidence type="ECO:0000256" key="7">
    <source>
        <dbReference type="SAM" id="Phobius"/>
    </source>
</evidence>
<keyword evidence="3 7" id="KW-0812">Transmembrane</keyword>
<evidence type="ECO:0000256" key="2">
    <source>
        <dbReference type="ARBA" id="ARBA00022448"/>
    </source>
</evidence>
<sequence length="555" mass="60759">MASSDEHLHADVHDEKAADAAKATARHTARVHSVVENEVHLERNFSFLASLGLAFTLLNSWTGGNVRFRRDRDPDIRGVSNKLTRPPLCRSGSLSLVLPSGGSVSMVWGLLVSAVGTMLMCVSLAEICHFLPLSGGQYDWAYILAPESNRNSLAFFTGWMATAGWVALAATAAALGSTFVTGIISLWHPSYSAQAWQGFLIYIGILLQSFVLNIFSVRLLPHIDKFAGLWSMVGIVTVIIVCLVCSRGDYQPAKAVFAQWTNETGWPNGMAFIMGLLQSVFGLTGFDAATHMIEEMPAPKKNAPQVMVSAVIMGTVTSWLFMIVLLFCLTSFDDVLNSGATTGPLLTIYYQATRSRVGATCLIMFNLMAFVFVQQVLITVSSRMLLTLARDRGVGQLSRFLAPVHPTLKVPVWSIIFCTFWVVVFGLINLGSAVALNAILSSSVVLLQISYFVPILLACLRGEKAFQGYDRDARWNLGRWRRPINALALVFLAVTTICFMFPPIIPVNSGSEMNWVVLVVGIVFIMCGVTWLVDGRKRFQGPSELEERLAESLAS</sequence>
<dbReference type="Proteomes" id="UP000827549">
    <property type="component" value="Chromosome 2"/>
</dbReference>
<proteinExistence type="predicted"/>
<feature type="compositionally biased region" description="Basic and acidic residues" evidence="6">
    <location>
        <begin position="1"/>
        <end position="19"/>
    </location>
</feature>
<keyword evidence="4 7" id="KW-1133">Transmembrane helix</keyword>
<dbReference type="Gene3D" id="1.20.1740.10">
    <property type="entry name" value="Amino acid/polyamine transporter I"/>
    <property type="match status" value="1"/>
</dbReference>
<comment type="subcellular location">
    <subcellularLocation>
        <location evidence="1">Membrane</location>
        <topology evidence="1">Multi-pass membrane protein</topology>
    </subcellularLocation>
</comment>
<keyword evidence="2" id="KW-0813">Transport</keyword>
<evidence type="ECO:0000313" key="8">
    <source>
        <dbReference type="EMBL" id="WOO79424.1"/>
    </source>
</evidence>
<dbReference type="GeneID" id="87806193"/>
<reference evidence="8" key="1">
    <citation type="submission" date="2023-10" db="EMBL/GenBank/DDBJ databases">
        <authorList>
            <person name="Noh H."/>
        </authorList>
    </citation>
    <scope>NUCLEOTIDE SEQUENCE</scope>
    <source>
        <strain evidence="8">DUCC4014</strain>
    </source>
</reference>
<evidence type="ECO:0000256" key="4">
    <source>
        <dbReference type="ARBA" id="ARBA00022989"/>
    </source>
</evidence>
<feature type="transmembrane region" description="Helical" evidence="7">
    <location>
        <begin position="266"/>
        <end position="286"/>
    </location>
</feature>
<evidence type="ECO:0000256" key="6">
    <source>
        <dbReference type="SAM" id="MobiDB-lite"/>
    </source>
</evidence>
<protein>
    <submittedName>
        <fullName evidence="8">Choline transport protein</fullName>
    </submittedName>
</protein>
<organism evidence="8 9">
    <name type="scientific">Vanrija pseudolonga</name>
    <dbReference type="NCBI Taxonomy" id="143232"/>
    <lineage>
        <taxon>Eukaryota</taxon>
        <taxon>Fungi</taxon>
        <taxon>Dikarya</taxon>
        <taxon>Basidiomycota</taxon>
        <taxon>Agaricomycotina</taxon>
        <taxon>Tremellomycetes</taxon>
        <taxon>Trichosporonales</taxon>
        <taxon>Trichosporonaceae</taxon>
        <taxon>Vanrija</taxon>
    </lineage>
</organism>
<dbReference type="PANTHER" id="PTHR45649">
    <property type="entry name" value="AMINO-ACID PERMEASE BAT1"/>
    <property type="match status" value="1"/>
</dbReference>
<feature type="transmembrane region" description="Helical" evidence="7">
    <location>
        <begin position="410"/>
        <end position="428"/>
    </location>
</feature>
<feature type="transmembrane region" description="Helical" evidence="7">
    <location>
        <begin position="484"/>
        <end position="507"/>
    </location>
</feature>
<feature type="transmembrane region" description="Helical" evidence="7">
    <location>
        <begin position="227"/>
        <end position="246"/>
    </location>
</feature>
<evidence type="ECO:0000256" key="3">
    <source>
        <dbReference type="ARBA" id="ARBA00022692"/>
    </source>
</evidence>
<feature type="transmembrane region" description="Helical" evidence="7">
    <location>
        <begin position="45"/>
        <end position="62"/>
    </location>
</feature>
<keyword evidence="9" id="KW-1185">Reference proteome</keyword>
<dbReference type="PANTHER" id="PTHR45649:SF14">
    <property type="entry name" value="GABA PERMEASE"/>
    <property type="match status" value="1"/>
</dbReference>
<evidence type="ECO:0000256" key="1">
    <source>
        <dbReference type="ARBA" id="ARBA00004141"/>
    </source>
</evidence>
<dbReference type="RefSeq" id="XP_062625456.1">
    <property type="nucleotide sequence ID" value="XM_062769472.1"/>
</dbReference>
<evidence type="ECO:0000313" key="9">
    <source>
        <dbReference type="Proteomes" id="UP000827549"/>
    </source>
</evidence>
<feature type="transmembrane region" description="Helical" evidence="7">
    <location>
        <begin position="513"/>
        <end position="533"/>
    </location>
</feature>
<feature type="transmembrane region" description="Helical" evidence="7">
    <location>
        <begin position="363"/>
        <end position="389"/>
    </location>
</feature>
<dbReference type="GO" id="GO:0022857">
    <property type="term" value="F:transmembrane transporter activity"/>
    <property type="evidence" value="ECO:0007669"/>
    <property type="project" value="InterPro"/>
</dbReference>
<dbReference type="GO" id="GO:0016020">
    <property type="term" value="C:membrane"/>
    <property type="evidence" value="ECO:0007669"/>
    <property type="project" value="UniProtKB-SubCell"/>
</dbReference>
<dbReference type="InterPro" id="IPR002293">
    <property type="entry name" value="AA/rel_permease1"/>
</dbReference>
<accession>A0AAF1BKB6</accession>
<feature type="transmembrane region" description="Helical" evidence="7">
    <location>
        <begin position="195"/>
        <end position="215"/>
    </location>
</feature>
<feature type="region of interest" description="Disordered" evidence="6">
    <location>
        <begin position="1"/>
        <end position="23"/>
    </location>
</feature>
<dbReference type="AlphaFoldDB" id="A0AAF1BKB6"/>
<evidence type="ECO:0000256" key="5">
    <source>
        <dbReference type="ARBA" id="ARBA00023136"/>
    </source>
</evidence>
<name>A0AAF1BKB6_9TREE</name>